<feature type="repeat" description="ANK" evidence="6">
    <location>
        <begin position="1461"/>
        <end position="1493"/>
    </location>
</feature>
<keyword evidence="12" id="KW-1185">Reference proteome</keyword>
<feature type="repeat" description="ANK" evidence="6">
    <location>
        <begin position="1394"/>
        <end position="1426"/>
    </location>
</feature>
<evidence type="ECO:0000256" key="3">
    <source>
        <dbReference type="ARBA" id="ARBA00022771"/>
    </source>
</evidence>
<evidence type="ECO:0000256" key="5">
    <source>
        <dbReference type="ARBA" id="ARBA00023043"/>
    </source>
</evidence>
<dbReference type="PROSITE" id="PS01357">
    <property type="entry name" value="ZF_ZZ_1"/>
    <property type="match status" value="1"/>
</dbReference>
<dbReference type="Pfam" id="PF12796">
    <property type="entry name" value="Ank_2"/>
    <property type="match status" value="6"/>
</dbReference>
<evidence type="ECO:0000256" key="9">
    <source>
        <dbReference type="SAM" id="Phobius"/>
    </source>
</evidence>
<evidence type="ECO:0000313" key="11">
    <source>
        <dbReference type="EMBL" id="KAF7939345.1"/>
    </source>
</evidence>
<feature type="repeat" description="ANK" evidence="6">
    <location>
        <begin position="1832"/>
        <end position="1864"/>
    </location>
</feature>
<dbReference type="SMART" id="SM00291">
    <property type="entry name" value="ZnF_ZZ"/>
    <property type="match status" value="1"/>
</dbReference>
<dbReference type="Proteomes" id="UP000710849">
    <property type="component" value="Unassembled WGS sequence"/>
</dbReference>
<dbReference type="Gene3D" id="3.30.60.90">
    <property type="match status" value="1"/>
</dbReference>
<protein>
    <recommendedName>
        <fullName evidence="10">ZZ-type domain-containing protein</fullName>
    </recommendedName>
</protein>
<dbReference type="CDD" id="cd02340">
    <property type="entry name" value="ZZ_NBR1_like"/>
    <property type="match status" value="1"/>
</dbReference>
<dbReference type="PROSITE" id="PS50088">
    <property type="entry name" value="ANK_REPEAT"/>
    <property type="match status" value="11"/>
</dbReference>
<feature type="region of interest" description="Disordered" evidence="8">
    <location>
        <begin position="111"/>
        <end position="147"/>
    </location>
</feature>
<feature type="compositionally biased region" description="Polar residues" evidence="8">
    <location>
        <begin position="1964"/>
        <end position="1985"/>
    </location>
</feature>
<gene>
    <name evidence="11" type="ORF">EAE97_007425</name>
</gene>
<dbReference type="PROSITE" id="PS50297">
    <property type="entry name" value="ANK_REP_REGION"/>
    <property type="match status" value="7"/>
</dbReference>
<dbReference type="PRINTS" id="PR01415">
    <property type="entry name" value="ANKYRIN"/>
</dbReference>
<feature type="repeat" description="ANK" evidence="6">
    <location>
        <begin position="1598"/>
        <end position="1630"/>
    </location>
</feature>
<feature type="compositionally biased region" description="Basic and acidic residues" evidence="8">
    <location>
        <begin position="1941"/>
        <end position="1959"/>
    </location>
</feature>
<evidence type="ECO:0000256" key="8">
    <source>
        <dbReference type="SAM" id="MobiDB-lite"/>
    </source>
</evidence>
<name>A0A9P5IKD1_9HELO</name>
<dbReference type="Pfam" id="PF00023">
    <property type="entry name" value="Ank"/>
    <property type="match status" value="1"/>
</dbReference>
<dbReference type="Gene3D" id="1.25.40.20">
    <property type="entry name" value="Ankyrin repeat-containing domain"/>
    <property type="match status" value="5"/>
</dbReference>
<feature type="repeat" description="ANK" evidence="6">
    <location>
        <begin position="1073"/>
        <end position="1105"/>
    </location>
</feature>
<keyword evidence="1" id="KW-0479">Metal-binding</keyword>
<dbReference type="InterPro" id="IPR000433">
    <property type="entry name" value="Znf_ZZ"/>
</dbReference>
<evidence type="ECO:0000256" key="7">
    <source>
        <dbReference type="PROSITE-ProRule" id="PRU00228"/>
    </source>
</evidence>
<dbReference type="GO" id="GO:0008270">
    <property type="term" value="F:zinc ion binding"/>
    <property type="evidence" value="ECO:0007669"/>
    <property type="project" value="UniProtKB-KW"/>
</dbReference>
<keyword evidence="4" id="KW-0862">Zinc</keyword>
<evidence type="ECO:0000256" key="2">
    <source>
        <dbReference type="ARBA" id="ARBA00022737"/>
    </source>
</evidence>
<dbReference type="PROSITE" id="PS50135">
    <property type="entry name" value="ZF_ZZ_2"/>
    <property type="match status" value="1"/>
</dbReference>
<dbReference type="SMART" id="SM00248">
    <property type="entry name" value="ANK"/>
    <property type="match status" value="22"/>
</dbReference>
<organism evidence="11 12">
    <name type="scientific">Botrytis byssoidea</name>
    <dbReference type="NCBI Taxonomy" id="139641"/>
    <lineage>
        <taxon>Eukaryota</taxon>
        <taxon>Fungi</taxon>
        <taxon>Dikarya</taxon>
        <taxon>Ascomycota</taxon>
        <taxon>Pezizomycotina</taxon>
        <taxon>Leotiomycetes</taxon>
        <taxon>Helotiales</taxon>
        <taxon>Sclerotiniaceae</taxon>
        <taxon>Botrytis</taxon>
    </lineage>
</organism>
<feature type="compositionally biased region" description="Polar residues" evidence="8">
    <location>
        <begin position="298"/>
        <end position="311"/>
    </location>
</feature>
<dbReference type="PANTHER" id="PTHR24123:SF33">
    <property type="entry name" value="PROTEIN HOS4"/>
    <property type="match status" value="1"/>
</dbReference>
<keyword evidence="2" id="KW-0677">Repeat</keyword>
<feature type="compositionally biased region" description="Polar residues" evidence="8">
    <location>
        <begin position="123"/>
        <end position="143"/>
    </location>
</feature>
<evidence type="ECO:0000259" key="10">
    <source>
        <dbReference type="PROSITE" id="PS50135"/>
    </source>
</evidence>
<evidence type="ECO:0000256" key="6">
    <source>
        <dbReference type="PROSITE-ProRule" id="PRU00023"/>
    </source>
</evidence>
<dbReference type="GeneID" id="62151014"/>
<keyword evidence="9" id="KW-0812">Transmembrane</keyword>
<dbReference type="RefSeq" id="XP_038731425.1">
    <property type="nucleotide sequence ID" value="XM_038877940.1"/>
</dbReference>
<keyword evidence="9" id="KW-0472">Membrane</keyword>
<dbReference type="SUPFAM" id="SSF48403">
    <property type="entry name" value="Ankyrin repeat"/>
    <property type="match status" value="3"/>
</dbReference>
<sequence>MAPLGIITAIIGAIRVGGPPHLKALIGRARENRASAELDFMSSTSHEVSELWNGRSIVRTMGKGKVKQILFLEGCGPPKKFGLLTLSDPEIEIYMTRKAYSDPLIDELKELRPKKTQKPWKRTSVSKSPDNNSHNNMSGGTNSEEGRFEIDGFDRAPNISLNIHPKQNRGELFVAAVLGIILQAGVIVFSAVVAYDNRFGAAVGGRPSAYAFPTLASGTAVLVIGMGICASVIGESTDECVWELKADLNATTQQAEGNHQSIYDRHSLGAESPHPIIEDSSNKTEASQTPSLRIQLSNTVSNRSARSSHSRLMTCKAQKPPIPSKQIPPYESTSKWINTLCIIGTSTGIIGFILQFEGFRGTSWVSSIAQLVAILIMTVVRAIIRRGMLDRPIDQKIPDKYEIDWLALRIGNNDNYLSDFSRSKIHPSDIPPYDPSWTVCSQMNPTVQVTFGLTPITNESIVQEIVKIRKRIYGLTAGLEARLKIPVRLEPDTSDSTIPEFHEHIKGPRAAPEALIRECLQMLTTWEKPTASWDPAKNGSTMQKYSDPAIKASAASAASAIETIMNIFKVWPDSSFHWLIDVKIGTGKDTTTQKVKLHATRKTITQNSWSVSAKGTESILSLWIYHFTYNHQRGNRARNSTENISRDIHSFQRVIGPSRSTLKRDMTWWAGIESAEALGEFSWDDEHDSESLSMGFCLPDFDHNETSKGALSQKSSYYAMITNVSKEKFLAQHIFSTFLWAVVNSLPLSEMENIHPTEVVLPRDDKLRLNEEHPNWNSLRLTNKTIKQMTKAVESSGLGTLEDANLLIIPPLSYADKLPNEGIVDIVRKKVKDNELGHRDFACKLYGGLLKLCDDLPAEGTFAYKVVSTTVDFLVTATSASETKKYMESYDGDLEKSKRMLVNILRSNHKTCVDMLQSLYAKQGRLKNFGKTGLLDDRPKYKIKTWARNEQTIVQKEVIDDITLYLDEGHTRQFLGATDILGWTPLHYAVIYSLEAVQKLVKKKKELVNDNNLRQDNAEKIIKKLLDAGAEPLKGRDDLVPLHCAVKTGNIEATILLLQWELHEKTLNFKDYSGMTPLHFAALGGNPEIMEILLKKVVSAQDLNAQNRLGRTALHVAVKGINTDGSSKRAKTIEKLTNNEASVAIKDKDNKKALDMAVEMEYEINYCRLRGRIVSEEPSHFADNLESEHQDNPDNSNDDKNQEIKIGVKRKYKNPNFLAKAGIPSKEEQLTLAIKSLLKKENLTADGEDLLLWAVENNFKTPFEFLIDSKEIAIDISQLTTNNGRSILHLAVDAESDTMVDRILERWRHSNSSSRSKPSPHINLADHQGVTALMIAASKGYEPGVKKLLAADVDIHLKDMNGRTALSWGAEIGQLGILTQLIESGLTLSNSCMTKYSPMFVAVENGRHEAIRLFLANGADSNEVDNDGNSVLCHAVICGRTECVKVLIEHGAELEKMSGMYKQTALSFAAKKGNLEKVKLLLTSGARVDAQDTDGWTPLIWALKCEHPKVVKLLLGEEVESVSSKNRYMEQLDSAMTLACNTGDEDLVEQLLHLGVSSNVQDADSGSTVLIEACRGGFLGTVKILLRDQGDVNAKNNSKETPLLLAARHGFNEITGYLLDAEASIEITNEVNETPLLLAVRYNNEIITGLLLDRRANTNIASNTGETPLLWATRNGNEDITTLLLQKGAHVNTANNSNETPLSLAVLKRNMDSIKLLLSKGADIKQEWGNYRRTCLLHAIYAEDEELVLAESKDLQGRTAFQFAAQIGALSMFKKLIKENSEGLHLIGGTFHDLQDRDLTHHASVSGPTDLISYLIDRFSSNEHNYHRRDINGWTPLHWAAQAGDWKVVQMLLEVDARSDAKVLESTKKWTPRQIASYNEHTNIVELLESSSIPDEILPPAGMSHGSLVCDGCNCRIRGIRFHCQDCEDFDFCEKCKATSDTTHPNHEFDKIGAQRETEPEQEVSPQQENGLMQDDSSSENQSLYEDSVKDDVAF</sequence>
<dbReference type="SUPFAM" id="SSF57850">
    <property type="entry name" value="RING/U-box"/>
    <property type="match status" value="1"/>
</dbReference>
<evidence type="ECO:0000256" key="4">
    <source>
        <dbReference type="ARBA" id="ARBA00022833"/>
    </source>
</evidence>
<feature type="repeat" description="ANK" evidence="6">
    <location>
        <begin position="1631"/>
        <end position="1663"/>
    </location>
</feature>
<feature type="transmembrane region" description="Helical" evidence="9">
    <location>
        <begin position="215"/>
        <end position="234"/>
    </location>
</feature>
<feature type="transmembrane region" description="Helical" evidence="9">
    <location>
        <begin position="172"/>
        <end position="195"/>
    </location>
</feature>
<feature type="transmembrane region" description="Helical" evidence="9">
    <location>
        <begin position="362"/>
        <end position="384"/>
    </location>
</feature>
<feature type="repeat" description="ANK" evidence="6">
    <location>
        <begin position="1664"/>
        <end position="1696"/>
    </location>
</feature>
<dbReference type="InterPro" id="IPR051165">
    <property type="entry name" value="Multifunctional_ANK_Repeat"/>
</dbReference>
<dbReference type="InterPro" id="IPR043145">
    <property type="entry name" value="Znf_ZZ_sf"/>
</dbReference>
<accession>A0A9P5IKD1</accession>
<dbReference type="Pfam" id="PF00569">
    <property type="entry name" value="ZZ"/>
    <property type="match status" value="1"/>
</dbReference>
<reference evidence="11 12" key="1">
    <citation type="journal article" date="2020" name="Genome Biol. Evol.">
        <title>Comparative genomics of Sclerotiniaceae.</title>
        <authorList>
            <person name="Valero Jimenez C.A."/>
            <person name="Steentjes M."/>
            <person name="Scholten O.E."/>
            <person name="Van Kan J.A.L."/>
        </authorList>
    </citation>
    <scope>NUCLEOTIDE SEQUENCE [LARGE SCALE GENOMIC DNA]</scope>
    <source>
        <strain evidence="11 12">MUCL 94</strain>
    </source>
</reference>
<dbReference type="EMBL" id="RCSW01000014">
    <property type="protein sequence ID" value="KAF7939345.1"/>
    <property type="molecule type" value="Genomic_DNA"/>
</dbReference>
<feature type="repeat" description="ANK" evidence="6">
    <location>
        <begin position="1697"/>
        <end position="1724"/>
    </location>
</feature>
<evidence type="ECO:0000313" key="12">
    <source>
        <dbReference type="Proteomes" id="UP000710849"/>
    </source>
</evidence>
<feature type="domain" description="ZZ-type" evidence="10">
    <location>
        <begin position="1905"/>
        <end position="1954"/>
    </location>
</feature>
<feature type="repeat" description="ANK" evidence="6">
    <location>
        <begin position="1565"/>
        <end position="1597"/>
    </location>
</feature>
<feature type="repeat" description="ANK" evidence="6">
    <location>
        <begin position="1427"/>
        <end position="1459"/>
    </location>
</feature>
<keyword evidence="3 7" id="KW-0863">Zinc-finger</keyword>
<proteinExistence type="predicted"/>
<feature type="repeat" description="ANK" evidence="6">
    <location>
        <begin position="1328"/>
        <end position="1360"/>
    </location>
</feature>
<dbReference type="PANTHER" id="PTHR24123">
    <property type="entry name" value="ANKYRIN REPEAT-CONTAINING"/>
    <property type="match status" value="1"/>
</dbReference>
<comment type="caution">
    <text evidence="11">The sequence shown here is derived from an EMBL/GenBank/DDBJ whole genome shotgun (WGS) entry which is preliminary data.</text>
</comment>
<keyword evidence="5 6" id="KW-0040">ANK repeat</keyword>
<feature type="region of interest" description="Disordered" evidence="8">
    <location>
        <begin position="298"/>
        <end position="328"/>
    </location>
</feature>
<dbReference type="InterPro" id="IPR002110">
    <property type="entry name" value="Ankyrin_rpt"/>
</dbReference>
<feature type="region of interest" description="Disordered" evidence="8">
    <location>
        <begin position="1941"/>
        <end position="1995"/>
    </location>
</feature>
<evidence type="ECO:0000256" key="1">
    <source>
        <dbReference type="ARBA" id="ARBA00022723"/>
    </source>
</evidence>
<keyword evidence="9" id="KW-1133">Transmembrane helix</keyword>
<dbReference type="InterPro" id="IPR036770">
    <property type="entry name" value="Ankyrin_rpt-contain_sf"/>
</dbReference>